<dbReference type="EMBL" id="WVHT01000011">
    <property type="protein sequence ID" value="MXV52947.1"/>
    <property type="molecule type" value="Genomic_DNA"/>
</dbReference>
<accession>A0A7K1YEB2</accession>
<dbReference type="Pfam" id="PF00254">
    <property type="entry name" value="FKBP_C"/>
    <property type="match status" value="1"/>
</dbReference>
<dbReference type="GO" id="GO:0003755">
    <property type="term" value="F:peptidyl-prolyl cis-trans isomerase activity"/>
    <property type="evidence" value="ECO:0007669"/>
    <property type="project" value="UniProtKB-UniRule"/>
</dbReference>
<organism evidence="7 8">
    <name type="scientific">Hufsiella arboris</name>
    <dbReference type="NCBI Taxonomy" id="2695275"/>
    <lineage>
        <taxon>Bacteria</taxon>
        <taxon>Pseudomonadati</taxon>
        <taxon>Bacteroidota</taxon>
        <taxon>Sphingobacteriia</taxon>
        <taxon>Sphingobacteriales</taxon>
        <taxon>Sphingobacteriaceae</taxon>
        <taxon>Hufsiella</taxon>
    </lineage>
</organism>
<keyword evidence="3 4" id="KW-0413">Isomerase</keyword>
<protein>
    <recommendedName>
        <fullName evidence="4">Peptidyl-prolyl cis-trans isomerase</fullName>
        <ecNumber evidence="4">5.2.1.8</ecNumber>
    </recommendedName>
</protein>
<evidence type="ECO:0000259" key="6">
    <source>
        <dbReference type="PROSITE" id="PS50059"/>
    </source>
</evidence>
<evidence type="ECO:0000256" key="4">
    <source>
        <dbReference type="RuleBase" id="RU003915"/>
    </source>
</evidence>
<dbReference type="PROSITE" id="PS50059">
    <property type="entry name" value="FKBP_PPIASE"/>
    <property type="match status" value="1"/>
</dbReference>
<dbReference type="PROSITE" id="PS51257">
    <property type="entry name" value="PROKAR_LIPOPROTEIN"/>
    <property type="match status" value="1"/>
</dbReference>
<dbReference type="InterPro" id="IPR046357">
    <property type="entry name" value="PPIase_dom_sf"/>
</dbReference>
<sequence length="180" mass="19206">MTIKRTLLCLIAAVAVLSACKKTDDTPTFDAEKQFKADTTAIRAFVKANNLTAVKDTSGVFYILTSAGSGSYNYDNLNNTVTTVKYNGRLLNGSVFDKNQDGVSFTLGGVITAWQIALAPKAVGGLIPGGLQKGAKIRIIAPSYYCYGNVDRKDNSGNVVIPANSPLDFDIELLDVKTSN</sequence>
<dbReference type="EC" id="5.2.1.8" evidence="4"/>
<evidence type="ECO:0000256" key="3">
    <source>
        <dbReference type="PROSITE-ProRule" id="PRU00277"/>
    </source>
</evidence>
<keyword evidence="8" id="KW-1185">Reference proteome</keyword>
<dbReference type="SUPFAM" id="SSF54534">
    <property type="entry name" value="FKBP-like"/>
    <property type="match status" value="1"/>
</dbReference>
<proteinExistence type="inferred from homology"/>
<comment type="caution">
    <text evidence="7">The sequence shown here is derived from an EMBL/GenBank/DDBJ whole genome shotgun (WGS) entry which is preliminary data.</text>
</comment>
<comment type="catalytic activity">
    <reaction evidence="1 3 4">
        <text>[protein]-peptidylproline (omega=180) = [protein]-peptidylproline (omega=0)</text>
        <dbReference type="Rhea" id="RHEA:16237"/>
        <dbReference type="Rhea" id="RHEA-COMP:10747"/>
        <dbReference type="Rhea" id="RHEA-COMP:10748"/>
        <dbReference type="ChEBI" id="CHEBI:83833"/>
        <dbReference type="ChEBI" id="CHEBI:83834"/>
        <dbReference type="EC" id="5.2.1.8"/>
    </reaction>
</comment>
<feature type="signal peptide" evidence="5">
    <location>
        <begin position="1"/>
        <end position="21"/>
    </location>
</feature>
<feature type="chain" id="PRO_5029529150" description="Peptidyl-prolyl cis-trans isomerase" evidence="5">
    <location>
        <begin position="22"/>
        <end position="180"/>
    </location>
</feature>
<dbReference type="Gene3D" id="3.10.50.40">
    <property type="match status" value="1"/>
</dbReference>
<evidence type="ECO:0000256" key="2">
    <source>
        <dbReference type="ARBA" id="ARBA00023110"/>
    </source>
</evidence>
<dbReference type="RefSeq" id="WP_160846126.1">
    <property type="nucleotide sequence ID" value="NZ_WVHT01000011.1"/>
</dbReference>
<dbReference type="Proteomes" id="UP000466586">
    <property type="component" value="Unassembled WGS sequence"/>
</dbReference>
<keyword evidence="5" id="KW-0732">Signal</keyword>
<evidence type="ECO:0000313" key="7">
    <source>
        <dbReference type="EMBL" id="MXV52947.1"/>
    </source>
</evidence>
<dbReference type="InterPro" id="IPR001179">
    <property type="entry name" value="PPIase_FKBP_dom"/>
</dbReference>
<reference evidence="7 8" key="1">
    <citation type="submission" date="2019-11" db="EMBL/GenBank/DDBJ databases">
        <title>Pedobacter sp. HMF7647 Genome sequencing and assembly.</title>
        <authorList>
            <person name="Kang H."/>
            <person name="Kim H."/>
            <person name="Joh K."/>
        </authorList>
    </citation>
    <scope>NUCLEOTIDE SEQUENCE [LARGE SCALE GENOMIC DNA]</scope>
    <source>
        <strain evidence="7 8">HMF7647</strain>
    </source>
</reference>
<feature type="domain" description="PPIase FKBP-type" evidence="6">
    <location>
        <begin position="79"/>
        <end position="177"/>
    </location>
</feature>
<evidence type="ECO:0000313" key="8">
    <source>
        <dbReference type="Proteomes" id="UP000466586"/>
    </source>
</evidence>
<evidence type="ECO:0000256" key="1">
    <source>
        <dbReference type="ARBA" id="ARBA00000971"/>
    </source>
</evidence>
<name>A0A7K1YEB2_9SPHI</name>
<keyword evidence="2 3" id="KW-0697">Rotamase</keyword>
<dbReference type="AlphaFoldDB" id="A0A7K1YEB2"/>
<comment type="similarity">
    <text evidence="4">Belongs to the FKBP-type PPIase family.</text>
</comment>
<evidence type="ECO:0000256" key="5">
    <source>
        <dbReference type="SAM" id="SignalP"/>
    </source>
</evidence>
<gene>
    <name evidence="7" type="ORF">GS399_18405</name>
</gene>